<organism evidence="2">
    <name type="scientific">marine metagenome</name>
    <dbReference type="NCBI Taxonomy" id="408172"/>
    <lineage>
        <taxon>unclassified sequences</taxon>
        <taxon>metagenomes</taxon>
        <taxon>ecological metagenomes</taxon>
    </lineage>
</organism>
<proteinExistence type="predicted"/>
<dbReference type="EMBL" id="UINC01019425">
    <property type="protein sequence ID" value="SVA82229.1"/>
    <property type="molecule type" value="Genomic_DNA"/>
</dbReference>
<reference evidence="2" key="1">
    <citation type="submission" date="2018-05" db="EMBL/GenBank/DDBJ databases">
        <authorList>
            <person name="Lanie J.A."/>
            <person name="Ng W.-L."/>
            <person name="Kazmierczak K.M."/>
            <person name="Andrzejewski T.M."/>
            <person name="Davidsen T.M."/>
            <person name="Wayne K.J."/>
            <person name="Tettelin H."/>
            <person name="Glass J.I."/>
            <person name="Rusch D."/>
            <person name="Podicherti R."/>
            <person name="Tsui H.-C.T."/>
            <person name="Winkler M.E."/>
        </authorList>
    </citation>
    <scope>NUCLEOTIDE SEQUENCE</scope>
</reference>
<gene>
    <name evidence="2" type="ORF">METZ01_LOCUS135083</name>
</gene>
<evidence type="ECO:0000256" key="1">
    <source>
        <dbReference type="SAM" id="Phobius"/>
    </source>
</evidence>
<keyword evidence="1" id="KW-0812">Transmembrane</keyword>
<protein>
    <submittedName>
        <fullName evidence="2">Uncharacterized protein</fullName>
    </submittedName>
</protein>
<dbReference type="AlphaFoldDB" id="A0A381YZ53"/>
<name>A0A381YZ53_9ZZZZ</name>
<keyword evidence="1" id="KW-0472">Membrane</keyword>
<feature type="transmembrane region" description="Helical" evidence="1">
    <location>
        <begin position="7"/>
        <end position="24"/>
    </location>
</feature>
<evidence type="ECO:0000313" key="2">
    <source>
        <dbReference type="EMBL" id="SVA82229.1"/>
    </source>
</evidence>
<accession>A0A381YZ53</accession>
<sequence length="735" mass="84152">MKILKYLLVLLACWVGAILIMYAINSKKIAVVVTDWGQPEGFSDSYYQGIAQRSRIGIQASSANETCTENFVGDYPYRSSMGSYPHVSSFLTEGFEEYYDNFGMYRFDPTQGLYINVLDESVTLSREEAEQYERIKVTGSGDGYGRRNILTVDPRDGTDPLPDYYKIFASNGIQDVREQDVVFYRRINKLLGAEKESTGMHPMTDFMELYLTDFMKNYFGDQVTIRFGMYEKNSGYSARHDDVAWAMARWGGFKNMLLTRETTDHNFYANHFMTRNKVYYKLCKSGLTDRVDLKQIRQVGRTPEYNLMLIHNMKRYLEQYSDNEEISLIYATYGLPWPGRNPQGPLGAPHPWIKEVYHENAFNNYLSFKRYTEAHYDVANGGRWKINFNRSDGFGSNDSRTKSLYGYSRFPSQIFGHPEDELRFETIRDQLEQAIKIEQRKNIIIVPSHWYYNGQDTSLKIRELNNLPLNTIEEMNQGIFDISWCERYQSDGSLEQLLGQGLNCPHGFSRITLMETFDEVREEFNIGYAQRIRGGIEQFGVLPDLGIEILATGPVSYLNGGLIEVKHGELKGAKLFVRSDAHPGKPESYSYQASYRHQNSSDPNTDKAAVRPFNEFKTYDSHLISAWFDFNAMIGIQKNSKPDTEMPKLVNAVSDSVYFGPYRTLFNAPATITIPIDRTKVSDASKIQAYIFNDLSQTFDPLFSVPGGTTISVDINENTASFDTQVLGVFVLGIK</sequence>
<keyword evidence="1" id="KW-1133">Transmembrane helix</keyword>